<evidence type="ECO:0000313" key="3">
    <source>
        <dbReference type="EMBL" id="GIQ82652.1"/>
    </source>
</evidence>
<organism evidence="3 4">
    <name type="scientific">Kipferlia bialata</name>
    <dbReference type="NCBI Taxonomy" id="797122"/>
    <lineage>
        <taxon>Eukaryota</taxon>
        <taxon>Metamonada</taxon>
        <taxon>Carpediemonas-like organisms</taxon>
        <taxon>Kipferlia</taxon>
    </lineage>
</organism>
<gene>
    <name evidence="3" type="ORF">KIPB_003823</name>
</gene>
<keyword evidence="4" id="KW-1185">Reference proteome</keyword>
<name>A0A9K3CTH0_9EUKA</name>
<feature type="non-terminal residue" evidence="3">
    <location>
        <position position="1"/>
    </location>
</feature>
<feature type="domain" description="Dynein axonemal assembly factor 5 TPR repeats" evidence="2">
    <location>
        <begin position="221"/>
        <end position="344"/>
    </location>
</feature>
<dbReference type="SUPFAM" id="SSF48371">
    <property type="entry name" value="ARM repeat"/>
    <property type="match status" value="1"/>
</dbReference>
<accession>A0A9K3CTH0</accession>
<feature type="compositionally biased region" description="Basic and acidic residues" evidence="1">
    <location>
        <begin position="710"/>
        <end position="728"/>
    </location>
</feature>
<dbReference type="InterPro" id="IPR011989">
    <property type="entry name" value="ARM-like"/>
</dbReference>
<dbReference type="Gene3D" id="1.25.10.10">
    <property type="entry name" value="Leucine-rich Repeat Variant"/>
    <property type="match status" value="1"/>
</dbReference>
<sequence length="999" mass="109038">AYISQDMPVFASYASGEDVSLHKHPYKVARALIRALEDDSEAVRETAAQGLLTCTETTSTADYQQHCTDLFPFLLNLIMKREGPQDLFPFLLNLIMKREGPQAEDVHTENCEEVRLLIVKLLRKTLIRMKGHPQIGHSDLADNVIVPLCVHQLVSDRNPAAKMCPSVCTSWCQTETQLLRSSGPDSCSNIYPNVYYWTKNAEQYNMDEGVDTMCCPKLSGTQATILAEALKLNMSHNKWNVRKPSLVAISRLALIPKFEGVVELNNDLMKYTKDSSSKVRTALYDTSLLWLRKQVDRKSYAGNFSAGALAGMCDPLESISVYVHSELVDVGTQWEKDFGEDLRDSLATREVSNLPPVTNWQVYLSESGVCPFPLGAKLDDEGHPLSVSVSDKGERSPVARLGVGLRDILQRGAGAIVRVCVGEMDAVDDVSRNRSSSTLALILVATERFAQKHAPAVLKVARESMHRHVREAGIPYETDPMFRRDGPLAVLASLCHPSALTDGFVRPLRTPLSPMDLAAHLSLLSLCLQTRDRVAKAGCVYEEGWDVTEEWLCACMRAVTAPLVLHCKDKHVLEALTKTLAAANALANTKGWMGIKGVADKGAAEREREGEGETAKVSEEASPLSNLLAWGELYVAARTPAQSHSVKRGQGKSMKAVPSGAPVYASDHALVTFLPRLLSSDPDVTETQDEGASSEKERRELSLSMAGCLLRDHSHRERGGEREGERESVSSTLLTAIHTLGAIPEGQVTPIVPTLLGSLLSHPCLLHTLSVASKEVEGERETETITPLALLKALLPMCAYRPGRLCAPLRAVAIQGCCDIITRDASNTTPTLSHEILSPMAPMVCTGLIADAGAVRSAAVNLSHTLPLDSEICVALLRRLGDDPDTKIAEIAVEAAIRHLPSLSPSCDSSLVGTLCAHLDFDQGRIAALCEQCLSCPALPEEVAKDWRAECHRILKSRTVGREGSERLDRILKTLDTRLPETETGTERETETETETEIA</sequence>
<dbReference type="Proteomes" id="UP000265618">
    <property type="component" value="Unassembled WGS sequence"/>
</dbReference>
<feature type="compositionally biased region" description="Basic and acidic residues" evidence="1">
    <location>
        <begin position="977"/>
        <end position="991"/>
    </location>
</feature>
<feature type="region of interest" description="Disordered" evidence="1">
    <location>
        <begin position="710"/>
        <end position="729"/>
    </location>
</feature>
<dbReference type="PANTHER" id="PTHR16216">
    <property type="entry name" value="DYNEIN ASSEMBLY FACTOR 5, AXONEMAL"/>
    <property type="match status" value="1"/>
</dbReference>
<evidence type="ECO:0000259" key="2">
    <source>
        <dbReference type="Pfam" id="PF25757"/>
    </source>
</evidence>
<feature type="region of interest" description="Disordered" evidence="1">
    <location>
        <begin position="977"/>
        <end position="999"/>
    </location>
</feature>
<dbReference type="PANTHER" id="PTHR16216:SF2">
    <property type="entry name" value="DYNEIN AXONEMAL ASSEMBLY FACTOR 5"/>
    <property type="match status" value="1"/>
</dbReference>
<comment type="caution">
    <text evidence="3">The sequence shown here is derived from an EMBL/GenBank/DDBJ whole genome shotgun (WGS) entry which is preliminary data.</text>
</comment>
<dbReference type="InterPro" id="IPR052623">
    <property type="entry name" value="DAAF5"/>
</dbReference>
<dbReference type="Pfam" id="PF25757">
    <property type="entry name" value="TPR_DNAAF5"/>
    <property type="match status" value="1"/>
</dbReference>
<evidence type="ECO:0000256" key="1">
    <source>
        <dbReference type="SAM" id="MobiDB-lite"/>
    </source>
</evidence>
<reference evidence="3 4" key="1">
    <citation type="journal article" date="2018" name="PLoS ONE">
        <title>The draft genome of Kipferlia bialata reveals reductive genome evolution in fornicate parasites.</title>
        <authorList>
            <person name="Tanifuji G."/>
            <person name="Takabayashi S."/>
            <person name="Kume K."/>
            <person name="Takagi M."/>
            <person name="Nakayama T."/>
            <person name="Kamikawa R."/>
            <person name="Inagaki Y."/>
            <person name="Hashimoto T."/>
        </authorList>
    </citation>
    <scope>NUCLEOTIDE SEQUENCE [LARGE SCALE GENOMIC DNA]</scope>
    <source>
        <strain evidence="3">NY0173</strain>
    </source>
</reference>
<dbReference type="EMBL" id="BDIP01000769">
    <property type="protein sequence ID" value="GIQ82652.1"/>
    <property type="molecule type" value="Genomic_DNA"/>
</dbReference>
<evidence type="ECO:0000313" key="4">
    <source>
        <dbReference type="Proteomes" id="UP000265618"/>
    </source>
</evidence>
<dbReference type="InterPro" id="IPR016024">
    <property type="entry name" value="ARM-type_fold"/>
</dbReference>
<dbReference type="InterPro" id="IPR057978">
    <property type="entry name" value="TPR_DAAF5"/>
</dbReference>
<dbReference type="AlphaFoldDB" id="A0A9K3CTH0"/>
<proteinExistence type="predicted"/>
<protein>
    <recommendedName>
        <fullName evidence="2">Dynein axonemal assembly factor 5 TPR repeats domain-containing protein</fullName>
    </recommendedName>
</protein>
<dbReference type="OrthoDB" id="413572at2759"/>